<evidence type="ECO:0000313" key="11">
    <source>
        <dbReference type="Proteomes" id="UP000245712"/>
    </source>
</evidence>
<keyword evidence="6" id="KW-0051">Antiviral defense</keyword>
<feature type="transmembrane region" description="Helical" evidence="8">
    <location>
        <begin position="253"/>
        <end position="275"/>
    </location>
</feature>
<evidence type="ECO:0000256" key="8">
    <source>
        <dbReference type="SAM" id="Phobius"/>
    </source>
</evidence>
<comment type="subcellular location">
    <subcellularLocation>
        <location evidence="1">Cell membrane</location>
    </subcellularLocation>
</comment>
<dbReference type="Proteomes" id="UP000245712">
    <property type="component" value="Unassembled WGS sequence"/>
</dbReference>
<feature type="domain" description="Pycsar effector protein" evidence="9">
    <location>
        <begin position="84"/>
        <end position="269"/>
    </location>
</feature>
<proteinExistence type="predicted"/>
<evidence type="ECO:0000256" key="3">
    <source>
        <dbReference type="ARBA" id="ARBA00022692"/>
    </source>
</evidence>
<evidence type="ECO:0000256" key="6">
    <source>
        <dbReference type="ARBA" id="ARBA00023118"/>
    </source>
</evidence>
<evidence type="ECO:0000256" key="2">
    <source>
        <dbReference type="ARBA" id="ARBA00022475"/>
    </source>
</evidence>
<dbReference type="RefSeq" id="WP_116609451.1">
    <property type="nucleotide sequence ID" value="NZ_QEOB01000001.1"/>
</dbReference>
<evidence type="ECO:0000256" key="1">
    <source>
        <dbReference type="ARBA" id="ARBA00004236"/>
    </source>
</evidence>
<evidence type="ECO:0000313" key="10">
    <source>
        <dbReference type="EMBL" id="PVX97684.1"/>
    </source>
</evidence>
<organism evidence="10 11">
    <name type="scientific">Paraburkholderia unamae</name>
    <dbReference type="NCBI Taxonomy" id="219649"/>
    <lineage>
        <taxon>Bacteria</taxon>
        <taxon>Pseudomonadati</taxon>
        <taxon>Pseudomonadota</taxon>
        <taxon>Betaproteobacteria</taxon>
        <taxon>Burkholderiales</taxon>
        <taxon>Burkholderiaceae</taxon>
        <taxon>Paraburkholderia</taxon>
    </lineage>
</organism>
<evidence type="ECO:0000256" key="4">
    <source>
        <dbReference type="ARBA" id="ARBA00022741"/>
    </source>
</evidence>
<keyword evidence="3 8" id="KW-0812">Transmembrane</keyword>
<keyword evidence="4" id="KW-0547">Nucleotide-binding</keyword>
<name>A0ABX5KXU9_9BURK</name>
<keyword evidence="5 8" id="KW-1133">Transmembrane helix</keyword>
<feature type="transmembrane region" description="Helical" evidence="8">
    <location>
        <begin position="141"/>
        <end position="165"/>
    </location>
</feature>
<dbReference type="InterPro" id="IPR043760">
    <property type="entry name" value="PycTM_dom"/>
</dbReference>
<protein>
    <recommendedName>
        <fullName evidence="9">Pycsar effector protein domain-containing protein</fullName>
    </recommendedName>
</protein>
<evidence type="ECO:0000259" key="9">
    <source>
        <dbReference type="Pfam" id="PF18967"/>
    </source>
</evidence>
<dbReference type="EMBL" id="QEOB01000001">
    <property type="protein sequence ID" value="PVX97684.1"/>
    <property type="molecule type" value="Genomic_DNA"/>
</dbReference>
<reference evidence="10 11" key="1">
    <citation type="submission" date="2018-05" db="EMBL/GenBank/DDBJ databases">
        <title>Genomic Encyclopedia of Type Strains, Phase IV (KMG-V): Genome sequencing to study the core and pangenomes of soil and plant-associated prokaryotes.</title>
        <authorList>
            <person name="Whitman W."/>
        </authorList>
    </citation>
    <scope>NUCLEOTIDE SEQUENCE [LARGE SCALE GENOMIC DNA]</scope>
    <source>
        <strain evidence="10 11">SCZa-39</strain>
    </source>
</reference>
<gene>
    <name evidence="10" type="ORF">C7402_101398</name>
</gene>
<evidence type="ECO:0000256" key="7">
    <source>
        <dbReference type="ARBA" id="ARBA00023136"/>
    </source>
</evidence>
<accession>A0ABX5KXU9</accession>
<comment type="caution">
    <text evidence="10">The sequence shown here is derived from an EMBL/GenBank/DDBJ whole genome shotgun (WGS) entry which is preliminary data.</text>
</comment>
<keyword evidence="7 8" id="KW-0472">Membrane</keyword>
<feature type="transmembrane region" description="Helical" evidence="8">
    <location>
        <begin position="102"/>
        <end position="121"/>
    </location>
</feature>
<dbReference type="Pfam" id="PF18967">
    <property type="entry name" value="PycTM"/>
    <property type="match status" value="1"/>
</dbReference>
<sequence length="351" mass="39328">MIRDQSNNDDKNLRMLTAIFHALIPVRRVDPQSKKATFESRRIDHYPRQNDETVAPDVYLPKMSEELKKLDTLEEIDERYLDRAKESLKEVKDLTEYQDQKAARLLTIVAFLTAAAGALFAKILDVYPIHQIFAESTGKGVFLSVVYGLFGLFLIFVACGALVIFHATQTRFVWPEEKSDEARYDKANSFLFFQSIFRTDPVGWSRSFVDNTTTEDAADKLTLIYYKNYISEAYLVAAKLGDKLRYLQPGQQLLQCAIRILLIWLLLLFVVVVWIQKPSDKQTTSSVITPICYPYQALLSGTEFVSPAVAAAPNEVVSKGPASPPQNIHASSAGPVGAASAASDTVRLLKH</sequence>
<keyword evidence="11" id="KW-1185">Reference proteome</keyword>
<keyword evidence="2" id="KW-1003">Cell membrane</keyword>
<evidence type="ECO:0000256" key="5">
    <source>
        <dbReference type="ARBA" id="ARBA00022989"/>
    </source>
</evidence>